<proteinExistence type="inferred from homology"/>
<dbReference type="GO" id="GO:0008237">
    <property type="term" value="F:metallopeptidase activity"/>
    <property type="evidence" value="ECO:0007669"/>
    <property type="project" value="UniProtKB-KW"/>
</dbReference>
<dbReference type="Proteomes" id="UP000812277">
    <property type="component" value="Unassembled WGS sequence"/>
</dbReference>
<comment type="cofactor">
    <cofactor evidence="11">
        <name>Zn(2+)</name>
        <dbReference type="ChEBI" id="CHEBI:29105"/>
    </cofactor>
    <text evidence="11">Binds 1 zinc ion per subunit.</text>
</comment>
<feature type="domain" description="Peptidase M48" evidence="13">
    <location>
        <begin position="108"/>
        <end position="315"/>
    </location>
</feature>
<evidence type="ECO:0000256" key="3">
    <source>
        <dbReference type="ARBA" id="ARBA00022670"/>
    </source>
</evidence>
<keyword evidence="8 12" id="KW-1133">Transmembrane helix</keyword>
<organism evidence="14 15">
    <name type="scientific">Paenibacillus oenotherae</name>
    <dbReference type="NCBI Taxonomy" id="1435645"/>
    <lineage>
        <taxon>Bacteria</taxon>
        <taxon>Bacillati</taxon>
        <taxon>Bacillota</taxon>
        <taxon>Bacilli</taxon>
        <taxon>Bacillales</taxon>
        <taxon>Paenibacillaceae</taxon>
        <taxon>Paenibacillus</taxon>
    </lineage>
</organism>
<keyword evidence="9 11" id="KW-0482">Metalloprotease</keyword>
<evidence type="ECO:0000256" key="1">
    <source>
        <dbReference type="ARBA" id="ARBA00004651"/>
    </source>
</evidence>
<evidence type="ECO:0000313" key="14">
    <source>
        <dbReference type="EMBL" id="MBW7476676.1"/>
    </source>
</evidence>
<keyword evidence="5" id="KW-0479">Metal-binding</keyword>
<keyword evidence="2" id="KW-1003">Cell membrane</keyword>
<comment type="caution">
    <text evidence="14">The sequence shown here is derived from an EMBL/GenBank/DDBJ whole genome shotgun (WGS) entry which is preliminary data.</text>
</comment>
<dbReference type="InterPro" id="IPR050083">
    <property type="entry name" value="HtpX_protease"/>
</dbReference>
<dbReference type="PANTHER" id="PTHR43221:SF1">
    <property type="entry name" value="PROTEASE HTPX"/>
    <property type="match status" value="1"/>
</dbReference>
<evidence type="ECO:0000256" key="11">
    <source>
        <dbReference type="RuleBase" id="RU003983"/>
    </source>
</evidence>
<keyword evidence="4 12" id="KW-0812">Transmembrane</keyword>
<dbReference type="PANTHER" id="PTHR43221">
    <property type="entry name" value="PROTEASE HTPX"/>
    <property type="match status" value="1"/>
</dbReference>
<keyword evidence="3 11" id="KW-0645">Protease</keyword>
<evidence type="ECO:0000313" key="15">
    <source>
        <dbReference type="Proteomes" id="UP000812277"/>
    </source>
</evidence>
<evidence type="ECO:0000256" key="9">
    <source>
        <dbReference type="ARBA" id="ARBA00023049"/>
    </source>
</evidence>
<gene>
    <name evidence="14" type="ORF">K0T92_18315</name>
</gene>
<keyword evidence="7 11" id="KW-0862">Zinc</keyword>
<dbReference type="EMBL" id="JAHZIJ010000015">
    <property type="protein sequence ID" value="MBW7476676.1"/>
    <property type="molecule type" value="Genomic_DNA"/>
</dbReference>
<evidence type="ECO:0000256" key="6">
    <source>
        <dbReference type="ARBA" id="ARBA00022801"/>
    </source>
</evidence>
<dbReference type="EC" id="3.4.24.-" evidence="14"/>
<dbReference type="InterPro" id="IPR001915">
    <property type="entry name" value="Peptidase_M48"/>
</dbReference>
<evidence type="ECO:0000259" key="13">
    <source>
        <dbReference type="Pfam" id="PF01435"/>
    </source>
</evidence>
<dbReference type="Gene3D" id="3.30.2010.10">
    <property type="entry name" value="Metalloproteases ('zincins'), catalytic domain"/>
    <property type="match status" value="1"/>
</dbReference>
<feature type="transmembrane region" description="Helical" evidence="12">
    <location>
        <begin position="32"/>
        <end position="51"/>
    </location>
</feature>
<sequence>MIIRNFDYFISKLEQEVADGITVKHGKGRIRFIHTLMWIAIFMLATISAITVGAAVAVLPAIIAFQLICSIIFLWTSRIRIKKQLRIRLFGVADGVNLSKSEREEKIYTITVLLCKKLKIKKVPQLGVHYDECMNAFATGPSRNKGLISFTSRSMEEESDESIVATIGHELAHIANGDMTASILIHGFVSSLLFVLSIPLRVLIWFANWFLRNVDYAWIGAILSFIMTVILDFIIFSTTKLIVLAHSRRREFRADLLSAKLVGKDSMIHCLEFLRGNIQPTIHPQTATMNFIGPERFLDIFSTHPSIKRRLNYVNKKMKANKQGE</sequence>
<evidence type="ECO:0000256" key="12">
    <source>
        <dbReference type="SAM" id="Phobius"/>
    </source>
</evidence>
<name>A0ABS7DAQ1_9BACL</name>
<dbReference type="RefSeq" id="WP_219873921.1">
    <property type="nucleotide sequence ID" value="NZ_JAHZIJ010000015.1"/>
</dbReference>
<feature type="transmembrane region" description="Helical" evidence="12">
    <location>
        <begin position="216"/>
        <end position="243"/>
    </location>
</feature>
<evidence type="ECO:0000256" key="5">
    <source>
        <dbReference type="ARBA" id="ARBA00022723"/>
    </source>
</evidence>
<reference evidence="14 15" key="1">
    <citation type="submission" date="2021-07" db="EMBL/GenBank/DDBJ databases">
        <title>Paenibacillus radiodurans sp. nov., isolated from the southeastern edge of Tengger Desert.</title>
        <authorList>
            <person name="Zhang G."/>
        </authorList>
    </citation>
    <scope>NUCLEOTIDE SEQUENCE [LARGE SCALE GENOMIC DNA]</scope>
    <source>
        <strain evidence="14 15">DT7-4</strain>
    </source>
</reference>
<keyword evidence="15" id="KW-1185">Reference proteome</keyword>
<evidence type="ECO:0000256" key="2">
    <source>
        <dbReference type="ARBA" id="ARBA00022475"/>
    </source>
</evidence>
<feature type="transmembrane region" description="Helical" evidence="12">
    <location>
        <begin position="183"/>
        <end position="204"/>
    </location>
</feature>
<feature type="transmembrane region" description="Helical" evidence="12">
    <location>
        <begin position="57"/>
        <end position="76"/>
    </location>
</feature>
<evidence type="ECO:0000256" key="10">
    <source>
        <dbReference type="ARBA" id="ARBA00023136"/>
    </source>
</evidence>
<dbReference type="Pfam" id="PF01435">
    <property type="entry name" value="Peptidase_M48"/>
    <property type="match status" value="1"/>
</dbReference>
<evidence type="ECO:0000256" key="7">
    <source>
        <dbReference type="ARBA" id="ARBA00022833"/>
    </source>
</evidence>
<evidence type="ECO:0000256" key="8">
    <source>
        <dbReference type="ARBA" id="ARBA00022989"/>
    </source>
</evidence>
<accession>A0ABS7DAQ1</accession>
<comment type="similarity">
    <text evidence="11">Belongs to the peptidase M48 family.</text>
</comment>
<keyword evidence="6 11" id="KW-0378">Hydrolase</keyword>
<keyword evidence="10 12" id="KW-0472">Membrane</keyword>
<evidence type="ECO:0000256" key="4">
    <source>
        <dbReference type="ARBA" id="ARBA00022692"/>
    </source>
</evidence>
<protein>
    <submittedName>
        <fullName evidence="14">M48 family metalloprotease</fullName>
        <ecNumber evidence="14">3.4.24.-</ecNumber>
    </submittedName>
</protein>
<comment type="subcellular location">
    <subcellularLocation>
        <location evidence="1">Cell membrane</location>
        <topology evidence="1">Multi-pass membrane protein</topology>
    </subcellularLocation>
</comment>